<dbReference type="EMBL" id="JAPQKH010000008">
    <property type="protein sequence ID" value="KAJ5083638.1"/>
    <property type="molecule type" value="Genomic_DNA"/>
</dbReference>
<feature type="transmembrane region" description="Helical" evidence="11">
    <location>
        <begin position="205"/>
        <end position="229"/>
    </location>
</feature>
<protein>
    <recommendedName>
        <fullName evidence="9">Sulfite efflux pump SSU1</fullName>
    </recommendedName>
</protein>
<feature type="transmembrane region" description="Helical" evidence="11">
    <location>
        <begin position="273"/>
        <end position="292"/>
    </location>
</feature>
<evidence type="ECO:0000256" key="11">
    <source>
        <dbReference type="SAM" id="Phobius"/>
    </source>
</evidence>
<reference evidence="12" key="2">
    <citation type="journal article" date="2023" name="IMA Fungus">
        <title>Comparative genomic study of the Penicillium genus elucidates a diverse pangenome and 15 lateral gene transfer events.</title>
        <authorList>
            <person name="Petersen C."/>
            <person name="Sorensen T."/>
            <person name="Nielsen M.R."/>
            <person name="Sondergaard T.E."/>
            <person name="Sorensen J.L."/>
            <person name="Fitzpatrick D.A."/>
            <person name="Frisvad J.C."/>
            <person name="Nielsen K.L."/>
        </authorList>
    </citation>
    <scope>NUCLEOTIDE SEQUENCE</scope>
    <source>
        <strain evidence="12">IBT 30069</strain>
    </source>
</reference>
<proteinExistence type="inferred from homology"/>
<dbReference type="InterPro" id="IPR051629">
    <property type="entry name" value="Sulfite_efflux_TDT"/>
</dbReference>
<feature type="transmembrane region" description="Helical" evidence="11">
    <location>
        <begin position="353"/>
        <end position="372"/>
    </location>
</feature>
<feature type="transmembrane region" description="Helical" evidence="11">
    <location>
        <begin position="66"/>
        <end position="87"/>
    </location>
</feature>
<dbReference type="AlphaFoldDB" id="A0A9W9JW12"/>
<feature type="transmembrane region" description="Helical" evidence="11">
    <location>
        <begin position="93"/>
        <end position="118"/>
    </location>
</feature>
<keyword evidence="7 11" id="KW-0472">Membrane</keyword>
<dbReference type="InterPro" id="IPR038665">
    <property type="entry name" value="Voltage-dep_anion_channel_sf"/>
</dbReference>
<dbReference type="CDD" id="cd09318">
    <property type="entry name" value="TDT_SSU1"/>
    <property type="match status" value="1"/>
</dbReference>
<gene>
    <name evidence="12" type="ORF">N7456_013065</name>
</gene>
<evidence type="ECO:0000256" key="5">
    <source>
        <dbReference type="ARBA" id="ARBA00022692"/>
    </source>
</evidence>
<evidence type="ECO:0000256" key="9">
    <source>
        <dbReference type="ARBA" id="ARBA00072906"/>
    </source>
</evidence>
<evidence type="ECO:0000256" key="3">
    <source>
        <dbReference type="ARBA" id="ARBA00022448"/>
    </source>
</evidence>
<sequence length="436" mass="48579">MPDMDFPCVSNGPHPSGDSHHQEETTSGQQQATINRPPSCRSGDTTEEDESNSKHERSWRYIVRNFTPAWFSVNMGTGITSVLLNQLPYNGKWLYYISIVIFALNVLLFGIFLTISILRYLLYPKIFYAMITHPAQSLFLGTLPMGFATIINMFCFVCVPAWGDWAAYFAWGMWIADAVVSFLTCYCVPFVIMTRSSTIDLQAMGAAWLLPIVACVVAAATGGIVAEILPNPQYALGTIIVSYIMWGVGVPLALMIIVIYLMRLMLYKLPPKALIVSTFLPLGPLGQGGFGIQKLGAAAQKVFPLTGTLRAGTGDTLYDIGFLLGLILWAFGTLWLFFAICAIVRVRKFPFNLGWWAFTFPLGVFTTCTIQLGKSMPSKFFRVLGTILSVCVLLFWIMVSILTLKGVFNRSLFVAPCLKDLREIERRKLEAKREKN</sequence>
<evidence type="ECO:0000256" key="1">
    <source>
        <dbReference type="ARBA" id="ARBA00004651"/>
    </source>
</evidence>
<name>A0A9W9JW12_9EURO</name>
<keyword evidence="4" id="KW-1003">Cell membrane</keyword>
<feature type="transmembrane region" description="Helical" evidence="11">
    <location>
        <begin position="320"/>
        <end position="346"/>
    </location>
</feature>
<evidence type="ECO:0000256" key="7">
    <source>
        <dbReference type="ARBA" id="ARBA00023136"/>
    </source>
</evidence>
<comment type="caution">
    <text evidence="12">The sequence shown here is derived from an EMBL/GenBank/DDBJ whole genome shotgun (WGS) entry which is preliminary data.</text>
</comment>
<keyword evidence="3" id="KW-0813">Transport</keyword>
<evidence type="ECO:0000313" key="13">
    <source>
        <dbReference type="Proteomes" id="UP001149165"/>
    </source>
</evidence>
<dbReference type="PANTHER" id="PTHR31686:SF1">
    <property type="entry name" value="SULFITE EFFLUX PUMP SSU1"/>
    <property type="match status" value="1"/>
</dbReference>
<dbReference type="GO" id="GO:0005886">
    <property type="term" value="C:plasma membrane"/>
    <property type="evidence" value="ECO:0007669"/>
    <property type="project" value="UniProtKB-SubCell"/>
</dbReference>
<evidence type="ECO:0000256" key="6">
    <source>
        <dbReference type="ARBA" id="ARBA00022989"/>
    </source>
</evidence>
<dbReference type="Pfam" id="PF03595">
    <property type="entry name" value="SLAC1"/>
    <property type="match status" value="1"/>
</dbReference>
<organism evidence="12 13">
    <name type="scientific">Penicillium angulare</name>
    <dbReference type="NCBI Taxonomy" id="116970"/>
    <lineage>
        <taxon>Eukaryota</taxon>
        <taxon>Fungi</taxon>
        <taxon>Dikarya</taxon>
        <taxon>Ascomycota</taxon>
        <taxon>Pezizomycotina</taxon>
        <taxon>Eurotiomycetes</taxon>
        <taxon>Eurotiomycetidae</taxon>
        <taxon>Eurotiales</taxon>
        <taxon>Aspergillaceae</taxon>
        <taxon>Penicillium</taxon>
    </lineage>
</organism>
<accession>A0A9W9JW12</accession>
<dbReference type="GO" id="GO:0000319">
    <property type="term" value="F:sulfite transmembrane transporter activity"/>
    <property type="evidence" value="ECO:0007669"/>
    <property type="project" value="TreeGrafter"/>
</dbReference>
<feature type="compositionally biased region" description="Polar residues" evidence="10">
    <location>
        <begin position="25"/>
        <end position="36"/>
    </location>
</feature>
<dbReference type="FunFam" id="1.50.10.150:FF:000004">
    <property type="entry name" value="Malic acid transporter"/>
    <property type="match status" value="1"/>
</dbReference>
<evidence type="ECO:0000313" key="12">
    <source>
        <dbReference type="EMBL" id="KAJ5083638.1"/>
    </source>
</evidence>
<feature type="region of interest" description="Disordered" evidence="10">
    <location>
        <begin position="1"/>
        <end position="54"/>
    </location>
</feature>
<dbReference type="InterPro" id="IPR004695">
    <property type="entry name" value="SLAC1/Mae1/Ssu1/TehA"/>
</dbReference>
<feature type="transmembrane region" description="Helical" evidence="11">
    <location>
        <begin position="138"/>
        <end position="162"/>
    </location>
</feature>
<evidence type="ECO:0000256" key="4">
    <source>
        <dbReference type="ARBA" id="ARBA00022475"/>
    </source>
</evidence>
<comment type="function">
    <text evidence="8">Sulphite efflux pump required for the secretion of sulphite as a reducing agent. In the presence of sulphite, cystine in keratin is directly cleaved to cysteine and S-sulphocysteine, and thereby, reduced proteins become accessible to hydrolysis by a variety of secreted endo- and exoproteases. Excretion of sulphite mediated by an efflux pump also represents a detoxification pathway for dermatophytes during infection of the epidermal stratum corneum, hair and nails, which are rich in cysteine.</text>
</comment>
<feature type="transmembrane region" description="Helical" evidence="11">
    <location>
        <begin position="384"/>
        <end position="404"/>
    </location>
</feature>
<comment type="similarity">
    <text evidence="2">Belongs to the tellurite-resistance/dicarboxylate transporter (TDT) family.</text>
</comment>
<reference evidence="12" key="1">
    <citation type="submission" date="2022-11" db="EMBL/GenBank/DDBJ databases">
        <authorList>
            <person name="Petersen C."/>
        </authorList>
    </citation>
    <scope>NUCLEOTIDE SEQUENCE</scope>
    <source>
        <strain evidence="12">IBT 30069</strain>
    </source>
</reference>
<keyword evidence="6 11" id="KW-1133">Transmembrane helix</keyword>
<comment type="subcellular location">
    <subcellularLocation>
        <location evidence="1">Cell membrane</location>
        <topology evidence="1">Multi-pass membrane protein</topology>
    </subcellularLocation>
</comment>
<keyword evidence="5 11" id="KW-0812">Transmembrane</keyword>
<feature type="transmembrane region" description="Helical" evidence="11">
    <location>
        <begin position="168"/>
        <end position="193"/>
    </location>
</feature>
<dbReference type="Gene3D" id="1.50.10.150">
    <property type="entry name" value="Voltage-dependent anion channel"/>
    <property type="match status" value="1"/>
</dbReference>
<dbReference type="PANTHER" id="PTHR31686">
    <property type="match status" value="1"/>
</dbReference>
<dbReference type="Proteomes" id="UP001149165">
    <property type="component" value="Unassembled WGS sequence"/>
</dbReference>
<dbReference type="OrthoDB" id="1099at2759"/>
<evidence type="ECO:0000256" key="8">
    <source>
        <dbReference type="ARBA" id="ARBA00056100"/>
    </source>
</evidence>
<keyword evidence="13" id="KW-1185">Reference proteome</keyword>
<evidence type="ECO:0000256" key="2">
    <source>
        <dbReference type="ARBA" id="ARBA00008566"/>
    </source>
</evidence>
<feature type="non-terminal residue" evidence="12">
    <location>
        <position position="1"/>
    </location>
</feature>
<evidence type="ECO:0000256" key="10">
    <source>
        <dbReference type="SAM" id="MobiDB-lite"/>
    </source>
</evidence>
<feature type="transmembrane region" description="Helical" evidence="11">
    <location>
        <begin position="235"/>
        <end position="261"/>
    </location>
</feature>